<feature type="compositionally biased region" description="Low complexity" evidence="2">
    <location>
        <begin position="93"/>
        <end position="106"/>
    </location>
</feature>
<feature type="signal peptide" evidence="3">
    <location>
        <begin position="1"/>
        <end position="22"/>
    </location>
</feature>
<dbReference type="Proteomes" id="UP000834106">
    <property type="component" value="Chromosome 23"/>
</dbReference>
<evidence type="ECO:0000256" key="1">
    <source>
        <dbReference type="SAM" id="Coils"/>
    </source>
</evidence>
<proteinExistence type="predicted"/>
<keyword evidence="5" id="KW-1185">Reference proteome</keyword>
<accession>A0AAD2EDR2</accession>
<feature type="chain" id="PRO_5042042858" evidence="3">
    <location>
        <begin position="23"/>
        <end position="216"/>
    </location>
</feature>
<feature type="coiled-coil region" evidence="1">
    <location>
        <begin position="148"/>
        <end position="175"/>
    </location>
</feature>
<sequence length="216" mass="24086">MSNWKVIHILMFLPLLVLLVFDSTLLELCRDSHGPAFVVESSFLDKGKSPQVVEPTGDMPESPRIADEGTDDIVRSIQNLFTSWGQVKTPRPTSTSHSSASSSTFSEENMKSLKQSVFEYMSFMYMEIGQASATKQNDKCELLSAKLAQALTLSIESLLLEINKDEDELNEISSEVMIEDSLMISSAAEMKEFRAKMNYCRAMMATKKCNASQGIE</sequence>
<name>A0AAD2EDR2_9LAMI</name>
<evidence type="ECO:0000313" key="5">
    <source>
        <dbReference type="Proteomes" id="UP000834106"/>
    </source>
</evidence>
<feature type="region of interest" description="Disordered" evidence="2">
    <location>
        <begin position="86"/>
        <end position="107"/>
    </location>
</feature>
<reference evidence="4" key="1">
    <citation type="submission" date="2023-05" db="EMBL/GenBank/DDBJ databases">
        <authorList>
            <person name="Huff M."/>
        </authorList>
    </citation>
    <scope>NUCLEOTIDE SEQUENCE</scope>
</reference>
<keyword evidence="3" id="KW-0732">Signal</keyword>
<evidence type="ECO:0000313" key="4">
    <source>
        <dbReference type="EMBL" id="CAI9786864.1"/>
    </source>
</evidence>
<gene>
    <name evidence="4" type="ORF">FPE_LOCUS34294</name>
</gene>
<evidence type="ECO:0000256" key="3">
    <source>
        <dbReference type="SAM" id="SignalP"/>
    </source>
</evidence>
<keyword evidence="1" id="KW-0175">Coiled coil</keyword>
<dbReference type="AlphaFoldDB" id="A0AAD2EDR2"/>
<evidence type="ECO:0000256" key="2">
    <source>
        <dbReference type="SAM" id="MobiDB-lite"/>
    </source>
</evidence>
<protein>
    <submittedName>
        <fullName evidence="4">Uncharacterized protein</fullName>
    </submittedName>
</protein>
<organism evidence="4 5">
    <name type="scientific">Fraxinus pennsylvanica</name>
    <dbReference type="NCBI Taxonomy" id="56036"/>
    <lineage>
        <taxon>Eukaryota</taxon>
        <taxon>Viridiplantae</taxon>
        <taxon>Streptophyta</taxon>
        <taxon>Embryophyta</taxon>
        <taxon>Tracheophyta</taxon>
        <taxon>Spermatophyta</taxon>
        <taxon>Magnoliopsida</taxon>
        <taxon>eudicotyledons</taxon>
        <taxon>Gunneridae</taxon>
        <taxon>Pentapetalae</taxon>
        <taxon>asterids</taxon>
        <taxon>lamiids</taxon>
        <taxon>Lamiales</taxon>
        <taxon>Oleaceae</taxon>
        <taxon>Oleeae</taxon>
        <taxon>Fraxinus</taxon>
    </lineage>
</organism>
<dbReference type="EMBL" id="OU503058">
    <property type="protein sequence ID" value="CAI9786864.1"/>
    <property type="molecule type" value="Genomic_DNA"/>
</dbReference>